<accession>A0ABR3AJ22</accession>
<feature type="compositionally biased region" description="Polar residues" evidence="3">
    <location>
        <begin position="90"/>
        <end position="104"/>
    </location>
</feature>
<evidence type="ECO:0000256" key="3">
    <source>
        <dbReference type="SAM" id="MobiDB-lite"/>
    </source>
</evidence>
<dbReference type="PRINTS" id="PR00991">
    <property type="entry name" value="6PFRUCTKNASE"/>
</dbReference>
<dbReference type="EMBL" id="JBCLYO010000041">
    <property type="protein sequence ID" value="KAL0074629.1"/>
    <property type="molecule type" value="Genomic_DNA"/>
</dbReference>
<dbReference type="PANTHER" id="PTHR10606:SF32">
    <property type="entry name" value="6-PHOSPHOFRUCTO-2-KINASE 1"/>
    <property type="match status" value="1"/>
</dbReference>
<sequence length="638" mass="74155">MVEERRRKTLPFIKTDQEIEQDEHHRIEEPPSISYHNDRGNQHQQRNSQSHSKHHHHHRHRQHHRPSHRPLALPHSPESLEPTGAADSVGSLTAGTDSPQQLNSDESDSNRATAEAMAARFHPPSHLRDEAETLKSHRHSVGFDVPGAVHTIITPNRMGVKADRPLDSKLAVIMVGLPARGKSYIVKKLRRYLNWLQYETRVFNVGNLRRVNEASQQHDQSANFFDPDNTDMKRIRDDLAIQVLDQMIDWLKQGGRVGVHDATNSTVERRKLLIDRLRKEPEIKVLILESVCTDKMVLERNFRLKLFGPDYKDRDPAEALLDFKSRVDNYERAYESVGDWEEEQDIQFCKLINVGKKVIAHNISGYLSGQCIFYLMNFNLAERQIFITRHGESMDNVTGRIGGDAPLSEKGRKYARALERFVSQQRASFAYDLASRKVKEEDDWRSYGLEPLDGKKESETIDTRTTQEKIDAKAKELSSGQFTVWTSMLKRSMATAANFDPDVYDIKHIRFLNEINSGMREGMSYEEIQRFYPEEFHTRQSNKLYYRYPGMGGESYIDVIHRLQSMIIELERMTQSCLIVTHRVVMRIILGYMLDWSQKEMPHMLVPIHTVYELRPKPYGTELKKWQYIESVDSFVEF</sequence>
<dbReference type="InterPro" id="IPR013078">
    <property type="entry name" value="His_Pase_superF_clade-1"/>
</dbReference>
<proteinExistence type="predicted"/>
<dbReference type="InterPro" id="IPR013079">
    <property type="entry name" value="6Phosfructo_kin"/>
</dbReference>
<dbReference type="CDD" id="cd07067">
    <property type="entry name" value="HP_PGM_like"/>
    <property type="match status" value="1"/>
</dbReference>
<dbReference type="Gene3D" id="3.40.50.300">
    <property type="entry name" value="P-loop containing nucleotide triphosphate hydrolases"/>
    <property type="match status" value="1"/>
</dbReference>
<evidence type="ECO:0000313" key="5">
    <source>
        <dbReference type="EMBL" id="KAL0074629.1"/>
    </source>
</evidence>
<dbReference type="SMART" id="SM00855">
    <property type="entry name" value="PGAM"/>
    <property type="match status" value="1"/>
</dbReference>
<evidence type="ECO:0000256" key="2">
    <source>
        <dbReference type="ARBA" id="ARBA00022840"/>
    </source>
</evidence>
<feature type="region of interest" description="Disordered" evidence="3">
    <location>
        <begin position="1"/>
        <end position="115"/>
    </location>
</feature>
<dbReference type="InterPro" id="IPR029033">
    <property type="entry name" value="His_PPase_superfam"/>
</dbReference>
<evidence type="ECO:0000313" key="6">
    <source>
        <dbReference type="Proteomes" id="UP001448207"/>
    </source>
</evidence>
<feature type="compositionally biased region" description="Basic residues" evidence="3">
    <location>
        <begin position="51"/>
        <end position="68"/>
    </location>
</feature>
<dbReference type="InterPro" id="IPR003094">
    <property type="entry name" value="6Pfruct_kin"/>
</dbReference>
<protein>
    <submittedName>
        <fullName evidence="5">6-phosphofructo-2-kinase-domain-containing protein</fullName>
    </submittedName>
</protein>
<evidence type="ECO:0000256" key="1">
    <source>
        <dbReference type="ARBA" id="ARBA00022741"/>
    </source>
</evidence>
<gene>
    <name evidence="5" type="ORF">J3Q64DRAFT_1777608</name>
</gene>
<evidence type="ECO:0000259" key="4">
    <source>
        <dbReference type="Pfam" id="PF01591"/>
    </source>
</evidence>
<comment type="caution">
    <text evidence="5">The sequence shown here is derived from an EMBL/GenBank/DDBJ whole genome shotgun (WGS) entry which is preliminary data.</text>
</comment>
<keyword evidence="6" id="KW-1185">Reference proteome</keyword>
<dbReference type="Pfam" id="PF00300">
    <property type="entry name" value="His_Phos_1"/>
    <property type="match status" value="2"/>
</dbReference>
<feature type="domain" description="6-phosphofructo-2-kinase" evidence="4">
    <location>
        <begin position="167"/>
        <end position="380"/>
    </location>
</feature>
<name>A0ABR3AJ22_PHYBL</name>
<dbReference type="PROSITE" id="PS00175">
    <property type="entry name" value="PG_MUTASE"/>
    <property type="match status" value="1"/>
</dbReference>
<dbReference type="PANTHER" id="PTHR10606">
    <property type="entry name" value="6-PHOSPHOFRUCTO-2-KINASE/FRUCTOSE-2,6-BISPHOSPHATASE"/>
    <property type="match status" value="1"/>
</dbReference>
<keyword evidence="2" id="KW-0067">ATP-binding</keyword>
<dbReference type="InterPro" id="IPR027417">
    <property type="entry name" value="P-loop_NTPase"/>
</dbReference>
<dbReference type="SUPFAM" id="SSF52540">
    <property type="entry name" value="P-loop containing nucleoside triphosphate hydrolases"/>
    <property type="match status" value="1"/>
</dbReference>
<dbReference type="Gene3D" id="3.40.50.1240">
    <property type="entry name" value="Phosphoglycerate mutase-like"/>
    <property type="match status" value="1"/>
</dbReference>
<organism evidence="5 6">
    <name type="scientific">Phycomyces blakesleeanus</name>
    <dbReference type="NCBI Taxonomy" id="4837"/>
    <lineage>
        <taxon>Eukaryota</taxon>
        <taxon>Fungi</taxon>
        <taxon>Fungi incertae sedis</taxon>
        <taxon>Mucoromycota</taxon>
        <taxon>Mucoromycotina</taxon>
        <taxon>Mucoromycetes</taxon>
        <taxon>Mucorales</taxon>
        <taxon>Phycomycetaceae</taxon>
        <taxon>Phycomyces</taxon>
    </lineage>
</organism>
<dbReference type="Proteomes" id="UP001448207">
    <property type="component" value="Unassembled WGS sequence"/>
</dbReference>
<dbReference type="InterPro" id="IPR001345">
    <property type="entry name" value="PG/BPGM_mutase_AS"/>
</dbReference>
<dbReference type="SUPFAM" id="SSF53254">
    <property type="entry name" value="Phosphoglycerate mutase-like"/>
    <property type="match status" value="1"/>
</dbReference>
<dbReference type="Pfam" id="PF01591">
    <property type="entry name" value="6PF2K"/>
    <property type="match status" value="1"/>
</dbReference>
<keyword evidence="1" id="KW-0547">Nucleotide-binding</keyword>
<reference evidence="5 6" key="1">
    <citation type="submission" date="2024-04" db="EMBL/GenBank/DDBJ databases">
        <title>Symmetric and asymmetric DNA N6-adenine methylation regulates different biological responses in Mucorales.</title>
        <authorList>
            <consortium name="Lawrence Berkeley National Laboratory"/>
            <person name="Lax C."/>
            <person name="Mondo S.J."/>
            <person name="Osorio-Concepcion M."/>
            <person name="Muszewska A."/>
            <person name="Corrochano-Luque M."/>
            <person name="Gutierrez G."/>
            <person name="Riley R."/>
            <person name="Lipzen A."/>
            <person name="Guo J."/>
            <person name="Hundley H."/>
            <person name="Amirebrahimi M."/>
            <person name="Ng V."/>
            <person name="Lorenzo-Gutierrez D."/>
            <person name="Binder U."/>
            <person name="Yang J."/>
            <person name="Song Y."/>
            <person name="Canovas D."/>
            <person name="Navarro E."/>
            <person name="Freitag M."/>
            <person name="Gabaldon T."/>
            <person name="Grigoriev I.V."/>
            <person name="Corrochano L.M."/>
            <person name="Nicolas F.E."/>
            <person name="Garre V."/>
        </authorList>
    </citation>
    <scope>NUCLEOTIDE SEQUENCE [LARGE SCALE GENOMIC DNA]</scope>
    <source>
        <strain evidence="5 6">L51</strain>
    </source>
</reference>
<dbReference type="PIRSF" id="PIRSF000709">
    <property type="entry name" value="6PFK_2-Ptase"/>
    <property type="match status" value="1"/>
</dbReference>